<feature type="non-terminal residue" evidence="1">
    <location>
        <position position="158"/>
    </location>
</feature>
<proteinExistence type="predicted"/>
<reference evidence="1 2" key="1">
    <citation type="submission" date="2020-03" db="EMBL/GenBank/DDBJ databases">
        <title>Tamlana sp. nov, isolated from XXX.</title>
        <authorList>
            <person name="Cao W.R."/>
        </authorList>
    </citation>
    <scope>NUCLEOTIDE SEQUENCE [LARGE SCALE GENOMIC DNA]</scope>
    <source>
        <strain evidence="1 2">HST1-43</strain>
    </source>
</reference>
<keyword evidence="1" id="KW-0675">Receptor</keyword>
<feature type="non-terminal residue" evidence="1">
    <location>
        <position position="1"/>
    </location>
</feature>
<dbReference type="EMBL" id="JAAVJS010000204">
    <property type="protein sequence ID" value="NJX17044.1"/>
    <property type="molecule type" value="Genomic_DNA"/>
</dbReference>
<keyword evidence="2" id="KW-1185">Reference proteome</keyword>
<sequence length="158" mass="17899">FDITSKDANTQEFAGEVSVGPVTGNVALEIPVVKEKSGLILGARSTYSDWILKSLEEESLKNSEASFHDVLLKYNHKFSDQTSLKTTGYYSYDRFSITSDSLYNYRNLIFTLQADHRLNEKNQGSLILANSNYNFNIEYDSQFNNNFTSGYTINETEA</sequence>
<dbReference type="Proteomes" id="UP000760545">
    <property type="component" value="Unassembled WGS sequence"/>
</dbReference>
<protein>
    <submittedName>
        <fullName evidence="1">TonB-dependent receptor</fullName>
    </submittedName>
</protein>
<name>A0ABX1DH27_9FLAO</name>
<accession>A0ABX1DH27</accession>
<gene>
    <name evidence="1" type="ORF">HC176_16335</name>
</gene>
<organism evidence="1 2">
    <name type="scientific">Tamlana crocina</name>
    <dbReference type="NCBI Taxonomy" id="393006"/>
    <lineage>
        <taxon>Bacteria</taxon>
        <taxon>Pseudomonadati</taxon>
        <taxon>Bacteroidota</taxon>
        <taxon>Flavobacteriia</taxon>
        <taxon>Flavobacteriales</taxon>
        <taxon>Flavobacteriaceae</taxon>
        <taxon>Tamlana</taxon>
    </lineage>
</organism>
<evidence type="ECO:0000313" key="2">
    <source>
        <dbReference type="Proteomes" id="UP000760545"/>
    </source>
</evidence>
<comment type="caution">
    <text evidence="1">The sequence shown here is derived from an EMBL/GenBank/DDBJ whole genome shotgun (WGS) entry which is preliminary data.</text>
</comment>
<dbReference type="SUPFAM" id="SSF56935">
    <property type="entry name" value="Porins"/>
    <property type="match status" value="1"/>
</dbReference>
<evidence type="ECO:0000313" key="1">
    <source>
        <dbReference type="EMBL" id="NJX17044.1"/>
    </source>
</evidence>